<dbReference type="Proteomes" id="UP000572907">
    <property type="component" value="Unassembled WGS sequence"/>
</dbReference>
<dbReference type="AlphaFoldDB" id="A0A7W4ZJE3"/>
<dbReference type="RefSeq" id="WP_184586484.1">
    <property type="nucleotide sequence ID" value="NZ_BMUP01000001.1"/>
</dbReference>
<reference evidence="2 3" key="1">
    <citation type="submission" date="2020-08" db="EMBL/GenBank/DDBJ databases">
        <title>Genomic Encyclopedia of Type Strains, Phase III (KMG-III): the genomes of soil and plant-associated and newly described type strains.</title>
        <authorList>
            <person name="Whitman W."/>
        </authorList>
    </citation>
    <scope>NUCLEOTIDE SEQUENCE [LARGE SCALE GENOMIC DNA]</scope>
    <source>
        <strain evidence="2 3">CECT 3237</strain>
    </source>
</reference>
<evidence type="ECO:0000313" key="3">
    <source>
        <dbReference type="Proteomes" id="UP000572907"/>
    </source>
</evidence>
<feature type="compositionally biased region" description="Basic residues" evidence="1">
    <location>
        <begin position="218"/>
        <end position="228"/>
    </location>
</feature>
<evidence type="ECO:0000313" key="2">
    <source>
        <dbReference type="EMBL" id="MBB3073584.1"/>
    </source>
</evidence>
<dbReference type="EMBL" id="JACHXE010000001">
    <property type="protein sequence ID" value="MBB3073584.1"/>
    <property type="molecule type" value="Genomic_DNA"/>
</dbReference>
<protein>
    <submittedName>
        <fullName evidence="2">Uncharacterized protein</fullName>
    </submittedName>
</protein>
<name>A0A7W4ZJE3_9ACTN</name>
<keyword evidence="3" id="KW-1185">Reference proteome</keyword>
<accession>A0A7W4ZJE3</accession>
<sequence length="228" mass="24559">MVRPEVGAALRRCAECGGYAYGGPPACAVCRDLVDGIVEEEWAAFLRHWGVTGGEQETALAELVVAEPDRHDWRVVDAALDRLACTDCGDRLGRGPAGCHVCDLAHGFRYAAIETDRPGVPPGNEHAVRVNVSVVRRPQVTSESEVLVRRLLLPLLLVGFLPTTEEAQRMSALVKAGSPTRRVLVVEQFVARADLSRTRRAERAAGSSPTSPGMPAASRHRSGPGRPR</sequence>
<comment type="caution">
    <text evidence="2">The sequence shown here is derived from an EMBL/GenBank/DDBJ whole genome shotgun (WGS) entry which is preliminary data.</text>
</comment>
<gene>
    <name evidence="2" type="ORF">FHS41_000053</name>
</gene>
<evidence type="ECO:0000256" key="1">
    <source>
        <dbReference type="SAM" id="MobiDB-lite"/>
    </source>
</evidence>
<feature type="region of interest" description="Disordered" evidence="1">
    <location>
        <begin position="196"/>
        <end position="228"/>
    </location>
</feature>
<proteinExistence type="predicted"/>
<organism evidence="2 3">
    <name type="scientific">Streptomyces violarus</name>
    <dbReference type="NCBI Taxonomy" id="67380"/>
    <lineage>
        <taxon>Bacteria</taxon>
        <taxon>Bacillati</taxon>
        <taxon>Actinomycetota</taxon>
        <taxon>Actinomycetes</taxon>
        <taxon>Kitasatosporales</taxon>
        <taxon>Streptomycetaceae</taxon>
        <taxon>Streptomyces</taxon>
    </lineage>
</organism>